<sequence>MKKMSPVVSVPACTTNALAVVIAERQISAWTNKRFSHPLRRKRPSVRRASHLSIISCGPWSMPMPSRSSITASR</sequence>
<organism evidence="1 2">
    <name type="scientific">Liparis tanakae</name>
    <name type="common">Tanaka's snailfish</name>
    <dbReference type="NCBI Taxonomy" id="230148"/>
    <lineage>
        <taxon>Eukaryota</taxon>
        <taxon>Metazoa</taxon>
        <taxon>Chordata</taxon>
        <taxon>Craniata</taxon>
        <taxon>Vertebrata</taxon>
        <taxon>Euteleostomi</taxon>
        <taxon>Actinopterygii</taxon>
        <taxon>Neopterygii</taxon>
        <taxon>Teleostei</taxon>
        <taxon>Neoteleostei</taxon>
        <taxon>Acanthomorphata</taxon>
        <taxon>Eupercaria</taxon>
        <taxon>Perciformes</taxon>
        <taxon>Cottioidei</taxon>
        <taxon>Cottales</taxon>
        <taxon>Liparidae</taxon>
        <taxon>Liparis</taxon>
    </lineage>
</organism>
<dbReference type="EMBL" id="SRLO01000898">
    <property type="protein sequence ID" value="TNN44516.1"/>
    <property type="molecule type" value="Genomic_DNA"/>
</dbReference>
<reference evidence="1 2" key="1">
    <citation type="submission" date="2019-03" db="EMBL/GenBank/DDBJ databases">
        <title>First draft genome of Liparis tanakae, snailfish: a comprehensive survey of snailfish specific genes.</title>
        <authorList>
            <person name="Kim W."/>
            <person name="Song I."/>
            <person name="Jeong J.-H."/>
            <person name="Kim D."/>
            <person name="Kim S."/>
            <person name="Ryu S."/>
            <person name="Song J.Y."/>
            <person name="Lee S.K."/>
        </authorList>
    </citation>
    <scope>NUCLEOTIDE SEQUENCE [LARGE SCALE GENOMIC DNA]</scope>
    <source>
        <tissue evidence="1">Muscle</tissue>
    </source>
</reference>
<evidence type="ECO:0000313" key="1">
    <source>
        <dbReference type="EMBL" id="TNN44516.1"/>
    </source>
</evidence>
<evidence type="ECO:0000313" key="2">
    <source>
        <dbReference type="Proteomes" id="UP000314294"/>
    </source>
</evidence>
<name>A0A4Z2FTG7_9TELE</name>
<keyword evidence="2" id="KW-1185">Reference proteome</keyword>
<dbReference type="Proteomes" id="UP000314294">
    <property type="component" value="Unassembled WGS sequence"/>
</dbReference>
<protein>
    <submittedName>
        <fullName evidence="1">Uncharacterized protein</fullName>
    </submittedName>
</protein>
<accession>A0A4Z2FTG7</accession>
<dbReference type="AlphaFoldDB" id="A0A4Z2FTG7"/>
<proteinExistence type="predicted"/>
<comment type="caution">
    <text evidence="1">The sequence shown here is derived from an EMBL/GenBank/DDBJ whole genome shotgun (WGS) entry which is preliminary data.</text>
</comment>
<gene>
    <name evidence="1" type="ORF">EYF80_045292</name>
</gene>